<evidence type="ECO:0000313" key="3">
    <source>
        <dbReference type="EMBL" id="PLW82185.1"/>
    </source>
</evidence>
<dbReference type="AlphaFoldDB" id="A0A2N5Y1B8"/>
<dbReference type="SUPFAM" id="SSF51338">
    <property type="entry name" value="Composite domain of metallo-dependent hydrolases"/>
    <property type="match status" value="1"/>
</dbReference>
<dbReference type="OrthoDB" id="9807210at2"/>
<protein>
    <submittedName>
        <fullName evidence="3">Amidohydrolase</fullName>
    </submittedName>
</protein>
<keyword evidence="4" id="KW-1185">Reference proteome</keyword>
<dbReference type="InterPro" id="IPR032466">
    <property type="entry name" value="Metal_Hydrolase"/>
</dbReference>
<gene>
    <name evidence="3" type="ORF">CWI75_10380</name>
</gene>
<feature type="domain" description="Amidohydrolase-related" evidence="2">
    <location>
        <begin position="402"/>
        <end position="487"/>
    </location>
</feature>
<reference evidence="4" key="1">
    <citation type="submission" date="2017-11" db="EMBL/GenBank/DDBJ databases">
        <title>The draft genome sequence of Chromatocurvus sp. F02.</title>
        <authorList>
            <person name="Du Z.-J."/>
            <person name="Chang Y.-Q."/>
        </authorList>
    </citation>
    <scope>NUCLEOTIDE SEQUENCE [LARGE SCALE GENOMIC DNA]</scope>
    <source>
        <strain evidence="4">F02</strain>
    </source>
</reference>
<dbReference type="EMBL" id="PKLZ01000008">
    <property type="protein sequence ID" value="PLW82185.1"/>
    <property type="molecule type" value="Genomic_DNA"/>
</dbReference>
<dbReference type="Gene3D" id="2.30.40.10">
    <property type="entry name" value="Urease, subunit C, domain 1"/>
    <property type="match status" value="2"/>
</dbReference>
<dbReference type="InterPro" id="IPR051781">
    <property type="entry name" value="Metallo-dep_Hydrolase"/>
</dbReference>
<evidence type="ECO:0000256" key="1">
    <source>
        <dbReference type="SAM" id="SignalP"/>
    </source>
</evidence>
<dbReference type="Pfam" id="PF01979">
    <property type="entry name" value="Amidohydro_1"/>
    <property type="match status" value="1"/>
</dbReference>
<dbReference type="PANTHER" id="PTHR43135">
    <property type="entry name" value="ALPHA-D-RIBOSE 1-METHYLPHOSPHONATE 5-TRIPHOSPHATE DIPHOSPHATASE"/>
    <property type="match status" value="1"/>
</dbReference>
<accession>A0A2N5Y1B8</accession>
<dbReference type="Gene3D" id="1.20.58.520">
    <property type="entry name" value="Amidohydrolase"/>
    <property type="match status" value="1"/>
</dbReference>
<dbReference type="GO" id="GO:0016810">
    <property type="term" value="F:hydrolase activity, acting on carbon-nitrogen (but not peptide) bonds"/>
    <property type="evidence" value="ECO:0007669"/>
    <property type="project" value="InterPro"/>
</dbReference>
<comment type="caution">
    <text evidence="3">The sequence shown here is derived from an EMBL/GenBank/DDBJ whole genome shotgun (WGS) entry which is preliminary data.</text>
</comment>
<dbReference type="InterPro" id="IPR006680">
    <property type="entry name" value="Amidohydro-rel"/>
</dbReference>
<dbReference type="Proteomes" id="UP000234845">
    <property type="component" value="Unassembled WGS sequence"/>
</dbReference>
<keyword evidence="1" id="KW-0732">Signal</keyword>
<proteinExistence type="predicted"/>
<dbReference type="PANTHER" id="PTHR43135:SF3">
    <property type="entry name" value="ALPHA-D-RIBOSE 1-METHYLPHOSPHONATE 5-TRIPHOSPHATE DIPHOSPHATASE"/>
    <property type="match status" value="1"/>
</dbReference>
<name>A0A2N5Y1B8_9GAMM</name>
<dbReference type="SUPFAM" id="SSF51556">
    <property type="entry name" value="Metallo-dependent hydrolases"/>
    <property type="match status" value="1"/>
</dbReference>
<dbReference type="InterPro" id="IPR011059">
    <property type="entry name" value="Metal-dep_hydrolase_composite"/>
</dbReference>
<feature type="signal peptide" evidence="1">
    <location>
        <begin position="1"/>
        <end position="23"/>
    </location>
</feature>
<dbReference type="Gene3D" id="3.20.20.140">
    <property type="entry name" value="Metal-dependent hydrolases"/>
    <property type="match status" value="1"/>
</dbReference>
<evidence type="ECO:0000313" key="4">
    <source>
        <dbReference type="Proteomes" id="UP000234845"/>
    </source>
</evidence>
<organism evidence="3 4">
    <name type="scientific">Kineobactrum sediminis</name>
    <dbReference type="NCBI Taxonomy" id="1905677"/>
    <lineage>
        <taxon>Bacteria</taxon>
        <taxon>Pseudomonadati</taxon>
        <taxon>Pseudomonadota</taxon>
        <taxon>Gammaproteobacteria</taxon>
        <taxon>Cellvibrionales</taxon>
        <taxon>Halieaceae</taxon>
        <taxon>Kineobactrum</taxon>
    </lineage>
</organism>
<evidence type="ECO:0000259" key="2">
    <source>
        <dbReference type="Pfam" id="PF01979"/>
    </source>
</evidence>
<sequence length="545" mass="59967">MQTKLKTTCLSLSFALVATLVLADTEPGEEMIAVAMAMGAAPPGVTPASGNESVGPFRYLIVKNAFIIDGTGAPPQGPVTIVVEGDRITSIVGSGMQSAHVEASDPGPGIHVIDAAGKYVIPGMIDSHAHFGSPYHALGGSITAPDYVGMLYLAHGVTTLRDVGSLMGLNWTLQQKRRGNSGEISIPRIEAYAMFPERTPDAEAARQWIRSIKKNGADGVKFLGAAPQVMKAALDEANNLGLRSAYHHAQTSVTRMNALDSAALGLTSIEHWYGLPEAMFEDQVIQNYPPGYNYSNEQDRFSEAGRLWLQAAPPASKTWRRTIDQLLDKDMTMVPTFSVYESNRDVMRHVTLEWHEDYTMPYMARIFEPNPKIHGSYHFDWTTADEVAWKANYRRWMDFVNDYKNAGGRVAAGSDSGFIYNIYGFSYVRELEMLQEAGFHPLEVLQAATLNGAQLLGMEADIGTLEIGKKADMVIVDDNPLANFKVLYGTGHRRFNMESGRMERAAGILYTVKDGIVYDAKLMLKKVREMVAQRKQLEARGATSR</sequence>
<keyword evidence="3" id="KW-0378">Hydrolase</keyword>
<dbReference type="Gene3D" id="3.30.110.90">
    <property type="entry name" value="Amidohydrolase"/>
    <property type="match status" value="1"/>
</dbReference>
<feature type="chain" id="PRO_5014762817" evidence="1">
    <location>
        <begin position="24"/>
        <end position="545"/>
    </location>
</feature>